<dbReference type="Proteomes" id="UP000196102">
    <property type="component" value="Unassembled WGS sequence"/>
</dbReference>
<accession>A0A1Z8AST8</accession>
<organism evidence="1 2">
    <name type="scientific">Nonlabens dokdonensis</name>
    <dbReference type="NCBI Taxonomy" id="328515"/>
    <lineage>
        <taxon>Bacteria</taxon>
        <taxon>Pseudomonadati</taxon>
        <taxon>Bacteroidota</taxon>
        <taxon>Flavobacteriia</taxon>
        <taxon>Flavobacteriales</taxon>
        <taxon>Flavobacteriaceae</taxon>
        <taxon>Nonlabens</taxon>
    </lineage>
</organism>
<evidence type="ECO:0000313" key="1">
    <source>
        <dbReference type="EMBL" id="OUS13397.1"/>
    </source>
</evidence>
<dbReference type="SUPFAM" id="SSF51905">
    <property type="entry name" value="FAD/NAD(P)-binding domain"/>
    <property type="match status" value="1"/>
</dbReference>
<dbReference type="PANTHER" id="PTHR39757:SF5">
    <property type="entry name" value="OS02G0190600 PROTEIN"/>
    <property type="match status" value="1"/>
</dbReference>
<comment type="caution">
    <text evidence="1">The sequence shown here is derived from an EMBL/GenBank/DDBJ whole genome shotgun (WGS) entry which is preliminary data.</text>
</comment>
<protein>
    <submittedName>
        <fullName evidence="1">Lycopene cyclase</fullName>
    </submittedName>
</protein>
<dbReference type="Gene3D" id="3.50.50.60">
    <property type="entry name" value="FAD/NAD(P)-binding domain"/>
    <property type="match status" value="1"/>
</dbReference>
<dbReference type="PANTHER" id="PTHR39757">
    <property type="match status" value="1"/>
</dbReference>
<evidence type="ECO:0000313" key="2">
    <source>
        <dbReference type="Proteomes" id="UP000196102"/>
    </source>
</evidence>
<gene>
    <name evidence="1" type="ORF">A9Q93_09330</name>
</gene>
<proteinExistence type="predicted"/>
<dbReference type="RefSeq" id="WP_303687156.1">
    <property type="nucleotide sequence ID" value="NZ_CAJXYO010000040.1"/>
</dbReference>
<dbReference type="InterPro" id="IPR036188">
    <property type="entry name" value="FAD/NAD-bd_sf"/>
</dbReference>
<dbReference type="EMBL" id="MAAX01000144">
    <property type="protein sequence ID" value="OUS13397.1"/>
    <property type="molecule type" value="Genomic_DNA"/>
</dbReference>
<name>A0A1Z8AST8_9FLAO</name>
<reference evidence="2" key="1">
    <citation type="journal article" date="2017" name="Proc. Natl. Acad. Sci. U.S.A.">
        <title>Simulation of Deepwater Horizon oil plume reveals substrate specialization within a complex community of hydrocarbon-degraders.</title>
        <authorList>
            <person name="Hu P."/>
            <person name="Dubinsky E.A."/>
            <person name="Probst A.J."/>
            <person name="Wang J."/>
            <person name="Sieber C.M.K."/>
            <person name="Tom L.M."/>
            <person name="Gardinali P."/>
            <person name="Banfield J.F."/>
            <person name="Atlas R.M."/>
            <person name="Andersen G.L."/>
        </authorList>
    </citation>
    <scope>NUCLEOTIDE SEQUENCE [LARGE SCALE GENOMIC DNA]</scope>
</reference>
<sequence>MDHHYDIAIIGMGCAGSHVVQELLRRSTGLKVVVIDDFKSDSLDKTWSFWELGKGKWDHLISHSWKNGSFIVPENRIDFSLNDYVYKSIESRDFIAFAKAELQIASNITLIEEKVQRVSGEELRTIHCDTVEITANLVLDSRIDPAFFKDTNATTLKQHFKGWVIKTEDPVFDPHQFVMMDYRVRDKGTTSFTYVLPHSATEALVEYTYFSKDVVSDETYEKYLKEYISDLLKIDAFTIQKSEQGIIPMTTYKFERHHEKNLFKIGTAGGWVKPSTGYSFKMSEKKASQLVDNIMADRDLNYGMISKKFRFYDEIMLDVLHGDNERGAQVFHTLYKKNNINTIFRFLDEETSFGKELGIMLPMTSKPFLSAFFRKLF</sequence>
<dbReference type="AlphaFoldDB" id="A0A1Z8AST8"/>
<dbReference type="Pfam" id="PF05834">
    <property type="entry name" value="Lycopene_cycl"/>
    <property type="match status" value="1"/>
</dbReference>